<accession>A0A3N0XL24</accession>
<dbReference type="InterPro" id="IPR001304">
    <property type="entry name" value="C-type_lectin-like"/>
</dbReference>
<organism evidence="6 7">
    <name type="scientific">Anabarilius grahami</name>
    <name type="common">Kanglang fish</name>
    <name type="synonym">Barilius grahami</name>
    <dbReference type="NCBI Taxonomy" id="495550"/>
    <lineage>
        <taxon>Eukaryota</taxon>
        <taxon>Metazoa</taxon>
        <taxon>Chordata</taxon>
        <taxon>Craniata</taxon>
        <taxon>Vertebrata</taxon>
        <taxon>Euteleostomi</taxon>
        <taxon>Actinopterygii</taxon>
        <taxon>Neopterygii</taxon>
        <taxon>Teleostei</taxon>
        <taxon>Ostariophysi</taxon>
        <taxon>Cypriniformes</taxon>
        <taxon>Xenocyprididae</taxon>
        <taxon>Xenocypridinae</taxon>
        <taxon>Xenocypridinae incertae sedis</taxon>
        <taxon>Anabarilius</taxon>
    </lineage>
</organism>
<keyword evidence="4" id="KW-1133">Transmembrane helix</keyword>
<dbReference type="Gene3D" id="3.10.100.10">
    <property type="entry name" value="Mannose-Binding Protein A, subunit A"/>
    <property type="match status" value="1"/>
</dbReference>
<evidence type="ECO:0000313" key="7">
    <source>
        <dbReference type="Proteomes" id="UP000281406"/>
    </source>
</evidence>
<comment type="caution">
    <text evidence="6">The sequence shown here is derived from an EMBL/GenBank/DDBJ whole genome shotgun (WGS) entry which is preliminary data.</text>
</comment>
<dbReference type="OrthoDB" id="8950604at2759"/>
<dbReference type="AlphaFoldDB" id="A0A3N0XL24"/>
<evidence type="ECO:0000256" key="3">
    <source>
        <dbReference type="ARBA" id="ARBA00023180"/>
    </source>
</evidence>
<gene>
    <name evidence="6" type="ORF">DPX16_0934</name>
</gene>
<keyword evidence="1 6" id="KW-0430">Lectin</keyword>
<dbReference type="SUPFAM" id="SSF56436">
    <property type="entry name" value="C-type lectin-like"/>
    <property type="match status" value="1"/>
</dbReference>
<keyword evidence="4" id="KW-0472">Membrane</keyword>
<evidence type="ECO:0000256" key="4">
    <source>
        <dbReference type="SAM" id="Phobius"/>
    </source>
</evidence>
<dbReference type="SMART" id="SM00034">
    <property type="entry name" value="CLECT"/>
    <property type="match status" value="1"/>
</dbReference>
<keyword evidence="7" id="KW-1185">Reference proteome</keyword>
<evidence type="ECO:0000256" key="1">
    <source>
        <dbReference type="ARBA" id="ARBA00022734"/>
    </source>
</evidence>
<dbReference type="CDD" id="cd03590">
    <property type="entry name" value="CLECT_DC-SIGN_like"/>
    <property type="match status" value="1"/>
</dbReference>
<feature type="transmembrane region" description="Helical" evidence="4">
    <location>
        <begin position="56"/>
        <end position="79"/>
    </location>
</feature>
<dbReference type="InterPro" id="IPR033989">
    <property type="entry name" value="CD209-like_CTLD"/>
</dbReference>
<dbReference type="InterPro" id="IPR016186">
    <property type="entry name" value="C-type_lectin-like/link_sf"/>
</dbReference>
<evidence type="ECO:0000259" key="5">
    <source>
        <dbReference type="PROSITE" id="PS50041"/>
    </source>
</evidence>
<dbReference type="PROSITE" id="PS50041">
    <property type="entry name" value="C_TYPE_LECTIN_2"/>
    <property type="match status" value="1"/>
</dbReference>
<dbReference type="InterPro" id="IPR052309">
    <property type="entry name" value="C-type_Lectin_Domain_Fam1"/>
</dbReference>
<dbReference type="EMBL" id="RJVU01070304">
    <property type="protein sequence ID" value="ROI60065.1"/>
    <property type="molecule type" value="Genomic_DNA"/>
</dbReference>
<sequence>MNIPSFTHGMYREDEEEMNIYANADPINRTETENSKRHQTPQHTEMASVKIRSSRAALVCLVLLCVLLLTAVIVLGVYIHTKSTNYTEEKKQLLTKITNIAGERDQLITKSIQLTKERDVLIKQREESKCLCENVGWTRYESSYYYVSSEVKSWTESRRYCTERGADLIIINNKEEQDFFKRISGGPAVWIGLTDSDEEGTWKWVDGSTLTSGFWDPREPNGDREENCALNYSPGWADYPCDDTHYWICMCTVK</sequence>
<dbReference type="PANTHER" id="PTHR46490:SF6">
    <property type="entry name" value="ASIALOGLYCOPROTEIN RECEPTOR 1-LIKE-RELATED"/>
    <property type="match status" value="1"/>
</dbReference>
<keyword evidence="3" id="KW-0325">Glycoprotein</keyword>
<keyword evidence="2" id="KW-1015">Disulfide bond</keyword>
<name>A0A3N0XL24_ANAGA</name>
<dbReference type="InterPro" id="IPR016187">
    <property type="entry name" value="CTDL_fold"/>
</dbReference>
<dbReference type="InterPro" id="IPR018378">
    <property type="entry name" value="C-type_lectin_CS"/>
</dbReference>
<dbReference type="PROSITE" id="PS00615">
    <property type="entry name" value="C_TYPE_LECTIN_1"/>
    <property type="match status" value="1"/>
</dbReference>
<keyword evidence="4" id="KW-0812">Transmembrane</keyword>
<dbReference type="Pfam" id="PF00059">
    <property type="entry name" value="Lectin_C"/>
    <property type="match status" value="1"/>
</dbReference>
<proteinExistence type="predicted"/>
<feature type="domain" description="C-type lectin" evidence="5">
    <location>
        <begin position="140"/>
        <end position="250"/>
    </location>
</feature>
<dbReference type="Proteomes" id="UP000281406">
    <property type="component" value="Unassembled WGS sequence"/>
</dbReference>
<evidence type="ECO:0000256" key="2">
    <source>
        <dbReference type="ARBA" id="ARBA00023157"/>
    </source>
</evidence>
<dbReference type="GO" id="GO:0030246">
    <property type="term" value="F:carbohydrate binding"/>
    <property type="evidence" value="ECO:0007669"/>
    <property type="project" value="UniProtKB-KW"/>
</dbReference>
<reference evidence="6 7" key="1">
    <citation type="submission" date="2018-10" db="EMBL/GenBank/DDBJ databases">
        <title>Genome assembly for a Yunnan-Guizhou Plateau 3E fish, Anabarilius grahami (Regan), and its evolutionary and genetic applications.</title>
        <authorList>
            <person name="Jiang W."/>
        </authorList>
    </citation>
    <scope>NUCLEOTIDE SEQUENCE [LARGE SCALE GENOMIC DNA]</scope>
    <source>
        <strain evidence="6">AG-KIZ</strain>
        <tissue evidence="6">Muscle</tissue>
    </source>
</reference>
<protein>
    <submittedName>
        <fullName evidence="6">C-type lectin domain family 17, member A</fullName>
    </submittedName>
</protein>
<dbReference type="PANTHER" id="PTHR46490">
    <property type="entry name" value="C-TYPE LECTIN DOMAIN FAMILY 12 MEMBER A-RELATED"/>
    <property type="match status" value="1"/>
</dbReference>
<evidence type="ECO:0000313" key="6">
    <source>
        <dbReference type="EMBL" id="ROI60065.1"/>
    </source>
</evidence>